<dbReference type="InterPro" id="IPR002937">
    <property type="entry name" value="Amino_oxidase"/>
</dbReference>
<name>Q01Q23_SOLUE</name>
<dbReference type="Pfam" id="PF01593">
    <property type="entry name" value="Amino_oxidase"/>
    <property type="match status" value="1"/>
</dbReference>
<comment type="function">
    <text evidence="1">Probable oxidoreductase that may play a role as regulator of mitochondrial function.</text>
</comment>
<dbReference type="eggNOG" id="COG1233">
    <property type="taxonomic scope" value="Bacteria"/>
</dbReference>
<organism evidence="5">
    <name type="scientific">Solibacter usitatus (strain Ellin6076)</name>
    <dbReference type="NCBI Taxonomy" id="234267"/>
    <lineage>
        <taxon>Bacteria</taxon>
        <taxon>Pseudomonadati</taxon>
        <taxon>Acidobacteriota</taxon>
        <taxon>Terriglobia</taxon>
        <taxon>Bryobacterales</taxon>
        <taxon>Solibacteraceae</taxon>
        <taxon>Candidatus Solibacter</taxon>
    </lineage>
</organism>
<proteinExistence type="predicted"/>
<sequence>MPKYDSIIVGGGHNGLVTAAYLARAGRKVLVLERRELVGGCAVTEEIWPGYRVSTGAYLTSLMQERIVNELDLPRFGYQVDAKDPAFFSAFPDGRHLFMWQDRTRTLAEIAKFSTHDANVYPAYEDQLERISQVVEGLLLTTPPPFPPRAVDLVDYLRLMGKMRGLNARDIVALVKVFTQSASEFLDEWFESEQVKVTLATDGVIGANGGPRSPGTAYILLHHCMGGVAGHRGLWGFVRGGMGAVSESIASAARAKGVEIRTNATVAKVMIRGGRARGVVLEGGEEIESTTVASNLDPKLTFLRLLDPGDLPADFVESIRNFRIEGTSCKINLALNGLPEFTAYPGAPGPHHKATMHICPSIEYVERAWDDAKYGRASERPLLELTIPTMYDPSLAPPGKHIMGIFLQYAPYTLREGTWDDLREPFGDRVIGLIEEYVPNIRAIIDHREVLSPLDLERRFGITGGNIFHGEMSLDQMFVMRPVAGFARYRTPVPGLFLCGSGAHPGGGVMGAPGYNCAREMQRTR</sequence>
<reference evidence="5" key="1">
    <citation type="submission" date="2006-10" db="EMBL/GenBank/DDBJ databases">
        <title>Complete sequence of Solibacter usitatus Ellin6076.</title>
        <authorList>
            <consortium name="US DOE Joint Genome Institute"/>
            <person name="Copeland A."/>
            <person name="Lucas S."/>
            <person name="Lapidus A."/>
            <person name="Barry K."/>
            <person name="Detter J.C."/>
            <person name="Glavina del Rio T."/>
            <person name="Hammon N."/>
            <person name="Israni S."/>
            <person name="Dalin E."/>
            <person name="Tice H."/>
            <person name="Pitluck S."/>
            <person name="Thompson L.S."/>
            <person name="Brettin T."/>
            <person name="Bruce D."/>
            <person name="Han C."/>
            <person name="Tapia R."/>
            <person name="Gilna P."/>
            <person name="Schmutz J."/>
            <person name="Larimer F."/>
            <person name="Land M."/>
            <person name="Hauser L."/>
            <person name="Kyrpides N."/>
            <person name="Mikhailova N."/>
            <person name="Janssen P.H."/>
            <person name="Kuske C.R."/>
            <person name="Richardson P."/>
        </authorList>
    </citation>
    <scope>NUCLEOTIDE SEQUENCE</scope>
    <source>
        <strain evidence="5">Ellin6076</strain>
    </source>
</reference>
<evidence type="ECO:0000256" key="2">
    <source>
        <dbReference type="ARBA" id="ARBA00038825"/>
    </source>
</evidence>
<evidence type="ECO:0000259" key="4">
    <source>
        <dbReference type="Pfam" id="PF01593"/>
    </source>
</evidence>
<dbReference type="HOGENOM" id="CLU_019327_0_1_0"/>
<dbReference type="Gene3D" id="3.50.50.60">
    <property type="entry name" value="FAD/NAD(P)-binding domain"/>
    <property type="match status" value="2"/>
</dbReference>
<dbReference type="SUPFAM" id="SSF51905">
    <property type="entry name" value="FAD/NAD(P)-binding domain"/>
    <property type="match status" value="1"/>
</dbReference>
<dbReference type="OrthoDB" id="9814556at2"/>
<evidence type="ECO:0000256" key="3">
    <source>
        <dbReference type="ARBA" id="ARBA00040298"/>
    </source>
</evidence>
<gene>
    <name evidence="5" type="ordered locus">Acid_7336</name>
</gene>
<dbReference type="STRING" id="234267.Acid_7336"/>
<dbReference type="GO" id="GO:0016491">
    <property type="term" value="F:oxidoreductase activity"/>
    <property type="evidence" value="ECO:0007669"/>
    <property type="project" value="InterPro"/>
</dbReference>
<evidence type="ECO:0000313" key="5">
    <source>
        <dbReference type="EMBL" id="ABJ88247.1"/>
    </source>
</evidence>
<feature type="domain" description="Amine oxidase" evidence="4">
    <location>
        <begin position="15"/>
        <end position="512"/>
    </location>
</feature>
<dbReference type="AlphaFoldDB" id="Q01Q23"/>
<comment type="subunit">
    <text evidence="2">Interacts with COX5B; this interaction may contribute to localize PYROXD2 to the inner face of the inner mitochondrial membrane.</text>
</comment>
<dbReference type="InParanoid" id="Q01Q23"/>
<dbReference type="InterPro" id="IPR036188">
    <property type="entry name" value="FAD/NAD-bd_sf"/>
</dbReference>
<dbReference type="EMBL" id="CP000473">
    <property type="protein sequence ID" value="ABJ88247.1"/>
    <property type="molecule type" value="Genomic_DNA"/>
</dbReference>
<protein>
    <recommendedName>
        <fullName evidence="3">Pyridine nucleotide-disulfide oxidoreductase domain-containing protein 2</fullName>
    </recommendedName>
</protein>
<dbReference type="PANTHER" id="PTHR10668:SF103">
    <property type="entry name" value="PYRIDINE NUCLEOTIDE-DISULFIDE OXIDOREDUCTASE DOMAIN-CONTAINING PROTEIN 2"/>
    <property type="match status" value="1"/>
</dbReference>
<evidence type="ECO:0000256" key="1">
    <source>
        <dbReference type="ARBA" id="ARBA00037217"/>
    </source>
</evidence>
<accession>Q01Q23</accession>
<dbReference type="PANTHER" id="PTHR10668">
    <property type="entry name" value="PHYTOENE DEHYDROGENASE"/>
    <property type="match status" value="1"/>
</dbReference>
<dbReference type="KEGG" id="sus:Acid_7336"/>